<proteinExistence type="predicted"/>
<keyword evidence="3" id="KW-1185">Reference proteome</keyword>
<dbReference type="EMBL" id="JJMM01000013">
    <property type="protein sequence ID" value="KDR94745.1"/>
    <property type="molecule type" value="Genomic_DNA"/>
</dbReference>
<accession>A0A069REX1</accession>
<sequence>MRFAHWGALVMFFKYYREGENMKRTACIVLTVFMTMMSMLSAYAQGPYVIDERERKQTLAEGVVYKNIFRFTEEGVYNINIVEADISNENVGFDIIFNEDQGFSKRQKLSSMVTKRDDVLAAINGDFFSMSNPSFSLGTMVRDGKILSNPHYEEQKYASIIVDDSKNVLFEYLSPNMKAVNTAKNVEVPVAAVNKPSQYFANIVALTSEYVKNSPGADDTYYDVCEVVVDSGIVREVRYGQPPVEIPKNGYVLVAGGNNGALLRDNFIPGESVELLASTGPDYSKVKTAMGAGSVIIRDGQLTQLTQKVRGKAQRSAIGITNDDKLVMFTVDGRLDNYVGMEPEDVASYMLSIGCKDAVILDGGGSTELIANDRIRNTLVNGTEREILNAFAVKTSAEPGEFDHMEIHVDKNLMYVGESAQVEVCFFDRDDNPVAIDASRADFDLDGIEGRFEGGRLIPSEAGKGTIEVSYEGETEEIEIEVIEKRSSDELNVEDISHEQLDKGVTLAFLGNMGISKKRLVDNLIIQKYEKDINKLEDPSIFMIGNTNQEMESGLWDKVLSPGGIYGSTHIDDEILVVSLDNSNGAFYKTQGQWQFLEDSLNSDYDNIVVVFNSKEQLRFDKEAELFKKKVYEKAKDKNIYVVYRGSGFSQTVEGNARYISIPDYGDLHKGDYKNDYRYLVMNINGDDVKYGYMNIFRGE</sequence>
<protein>
    <recommendedName>
        <fullName evidence="1">Phosphodiester glycosidase domain-containing protein</fullName>
    </recommendedName>
</protein>
<dbReference type="PANTHER" id="PTHR40446">
    <property type="entry name" value="N-ACETYLGLUCOSAMINE-1-PHOSPHODIESTER ALPHA-N-ACETYLGLUCOSAMINIDASE"/>
    <property type="match status" value="1"/>
</dbReference>
<reference evidence="2 3" key="1">
    <citation type="submission" date="2014-03" db="EMBL/GenBank/DDBJ databases">
        <title>Genome sequence of Clostridium litorale W6, DSM 5388.</title>
        <authorList>
            <person name="Poehlein A."/>
            <person name="Jagirdar A."/>
            <person name="Khonsari B."/>
            <person name="Chibani C.M."/>
            <person name="Gutierrez Gutierrez D.A."/>
            <person name="Davydova E."/>
            <person name="Alghaithi H.S."/>
            <person name="Nair K.P."/>
            <person name="Dhamotharan K."/>
            <person name="Chandran L."/>
            <person name="G W."/>
            <person name="Daniel R."/>
        </authorList>
    </citation>
    <scope>NUCLEOTIDE SEQUENCE [LARGE SCALE GENOMIC DNA]</scope>
    <source>
        <strain evidence="2 3">W6</strain>
    </source>
</reference>
<evidence type="ECO:0000313" key="2">
    <source>
        <dbReference type="EMBL" id="KDR94745.1"/>
    </source>
</evidence>
<dbReference type="eggNOG" id="COG4632">
    <property type="taxonomic scope" value="Bacteria"/>
</dbReference>
<dbReference type="AlphaFoldDB" id="A0A069REX1"/>
<feature type="domain" description="Phosphodiester glycosidase" evidence="1">
    <location>
        <begin position="225"/>
        <end position="393"/>
    </location>
</feature>
<dbReference type="STRING" id="1121324.CLIT_13c00670"/>
<name>A0A069REX1_PEPLI</name>
<dbReference type="InterPro" id="IPR018711">
    <property type="entry name" value="NAGPA"/>
</dbReference>
<organism evidence="2 3">
    <name type="scientific">Peptoclostridium litorale DSM 5388</name>
    <dbReference type="NCBI Taxonomy" id="1121324"/>
    <lineage>
        <taxon>Bacteria</taxon>
        <taxon>Bacillati</taxon>
        <taxon>Bacillota</taxon>
        <taxon>Clostridia</taxon>
        <taxon>Peptostreptococcales</taxon>
        <taxon>Peptoclostridiaceae</taxon>
        <taxon>Peptoclostridium</taxon>
    </lineage>
</organism>
<gene>
    <name evidence="2" type="ORF">CLIT_13c00670</name>
</gene>
<evidence type="ECO:0000313" key="3">
    <source>
        <dbReference type="Proteomes" id="UP000027946"/>
    </source>
</evidence>
<comment type="caution">
    <text evidence="2">The sequence shown here is derived from an EMBL/GenBank/DDBJ whole genome shotgun (WGS) entry which is preliminary data.</text>
</comment>
<evidence type="ECO:0000259" key="1">
    <source>
        <dbReference type="Pfam" id="PF09992"/>
    </source>
</evidence>
<dbReference type="Pfam" id="PF09992">
    <property type="entry name" value="NAGPA"/>
    <property type="match status" value="1"/>
</dbReference>
<dbReference type="PANTHER" id="PTHR40446:SF2">
    <property type="entry name" value="N-ACETYLGLUCOSAMINE-1-PHOSPHODIESTER ALPHA-N-ACETYLGLUCOSAMINIDASE"/>
    <property type="match status" value="1"/>
</dbReference>
<dbReference type="Proteomes" id="UP000027946">
    <property type="component" value="Unassembled WGS sequence"/>
</dbReference>